<name>A0A1A8XHZ8_9PROT</name>
<protein>
    <submittedName>
        <fullName evidence="5">Restriction modification system DNA specificity domain protein</fullName>
    </submittedName>
</protein>
<keyword evidence="3" id="KW-0238">DNA-binding</keyword>
<dbReference type="GO" id="GO:0009307">
    <property type="term" value="P:DNA restriction-modification system"/>
    <property type="evidence" value="ECO:0007669"/>
    <property type="project" value="UniProtKB-KW"/>
</dbReference>
<dbReference type="GO" id="GO:0003677">
    <property type="term" value="F:DNA binding"/>
    <property type="evidence" value="ECO:0007669"/>
    <property type="project" value="UniProtKB-KW"/>
</dbReference>
<reference evidence="5 6" key="1">
    <citation type="submission" date="2016-06" db="EMBL/GenBank/DDBJ databases">
        <authorList>
            <person name="Kjaerup R.B."/>
            <person name="Dalgaard T.S."/>
            <person name="Juul-Madsen H.R."/>
        </authorList>
    </citation>
    <scope>NUCLEOTIDE SEQUENCE [LARGE SCALE GENOMIC DNA]</scope>
    <source>
        <strain evidence="5">3</strain>
    </source>
</reference>
<evidence type="ECO:0000313" key="6">
    <source>
        <dbReference type="Proteomes" id="UP000199169"/>
    </source>
</evidence>
<dbReference type="Gene3D" id="3.90.220.20">
    <property type="entry name" value="DNA methylase specificity domains"/>
    <property type="match status" value="2"/>
</dbReference>
<dbReference type="AlphaFoldDB" id="A0A1A8XHZ8"/>
<dbReference type="PANTHER" id="PTHR30408">
    <property type="entry name" value="TYPE-1 RESTRICTION ENZYME ECOKI SPECIFICITY PROTEIN"/>
    <property type="match status" value="1"/>
</dbReference>
<dbReference type="SUPFAM" id="SSF116734">
    <property type="entry name" value="DNA methylase specificity domain"/>
    <property type="match status" value="2"/>
</dbReference>
<organism evidence="5 6">
    <name type="scientific">Candidatus Accumulibacter aalborgensis</name>
    <dbReference type="NCBI Taxonomy" id="1860102"/>
    <lineage>
        <taxon>Bacteria</taxon>
        <taxon>Pseudomonadati</taxon>
        <taxon>Pseudomonadota</taxon>
        <taxon>Betaproteobacteria</taxon>
        <taxon>Candidatus Accumulibacter</taxon>
    </lineage>
</organism>
<dbReference type="InterPro" id="IPR052021">
    <property type="entry name" value="Type-I_RS_S_subunit"/>
</dbReference>
<dbReference type="CDD" id="cd17293">
    <property type="entry name" value="RMtype1_S_Ppo21ORF8840P_TRD1-CR1_like"/>
    <property type="match status" value="1"/>
</dbReference>
<keyword evidence="6" id="KW-1185">Reference proteome</keyword>
<feature type="domain" description="Type I restriction modification DNA specificity" evidence="4">
    <location>
        <begin position="65"/>
        <end position="181"/>
    </location>
</feature>
<evidence type="ECO:0000256" key="3">
    <source>
        <dbReference type="ARBA" id="ARBA00023125"/>
    </source>
</evidence>
<evidence type="ECO:0000256" key="1">
    <source>
        <dbReference type="ARBA" id="ARBA00010923"/>
    </source>
</evidence>
<dbReference type="RefSeq" id="WP_186405769.1">
    <property type="nucleotide sequence ID" value="NZ_FLQX01000034.1"/>
</dbReference>
<dbReference type="Proteomes" id="UP000199169">
    <property type="component" value="Unassembled WGS sequence"/>
</dbReference>
<keyword evidence="2" id="KW-0680">Restriction system</keyword>
<accession>A0A1A8XHZ8</accession>
<dbReference type="PANTHER" id="PTHR30408:SF12">
    <property type="entry name" value="TYPE I RESTRICTION ENZYME MJAVIII SPECIFICITY SUBUNIT"/>
    <property type="match status" value="1"/>
</dbReference>
<evidence type="ECO:0000259" key="4">
    <source>
        <dbReference type="Pfam" id="PF01420"/>
    </source>
</evidence>
<feature type="domain" description="Type I restriction modification DNA specificity" evidence="4">
    <location>
        <begin position="212"/>
        <end position="364"/>
    </location>
</feature>
<sequence>MSALANWPKVPLAEAYWFQEGSGVRNWQFTTSGIKLLNVAKIEKTGTLNLSKTDRHLDEAEVAKRYSHFLVNAGDLVIASSGISFDDDGLLRTRGAFVEESDLPLCLNTSTIRFKAVNGISDLRYLRFWLDAPEFRSQITKLVTGTAQQNFGPSHLKATKIRLPPLPEQRRIAEILDKADTLRAKRCAALAQLDTLTQSIFLDMFGDPATNPRGWPQKAIGEIGSVITGNTPPRANPGHYGSAIEWIKSDNINTPHYYLTRAGEGLSESGKSVARTVPAGSILVTCIAGSPDCIGNAAMTDREVAFNQQINALVPHNGDSHFLYNQFLVGKRLVQQASTAGMKGIVSKGRFERIKLVIPPIKLQCDFTQRVLTVERLAAMHRASLAQLDALFASLQHRAFRGEL</sequence>
<evidence type="ECO:0000313" key="5">
    <source>
        <dbReference type="EMBL" id="SBT03992.1"/>
    </source>
</evidence>
<evidence type="ECO:0000256" key="2">
    <source>
        <dbReference type="ARBA" id="ARBA00022747"/>
    </source>
</evidence>
<gene>
    <name evidence="5" type="ORF">ACCAA_1290002</name>
</gene>
<dbReference type="InterPro" id="IPR044946">
    <property type="entry name" value="Restrct_endonuc_typeI_TRD_sf"/>
</dbReference>
<dbReference type="InterPro" id="IPR000055">
    <property type="entry name" value="Restrct_endonuc_typeI_TRD"/>
</dbReference>
<dbReference type="EMBL" id="FLQX01000034">
    <property type="protein sequence ID" value="SBT03992.1"/>
    <property type="molecule type" value="Genomic_DNA"/>
</dbReference>
<dbReference type="STRING" id="1860102.ACCAA_1290002"/>
<dbReference type="Pfam" id="PF01420">
    <property type="entry name" value="Methylase_S"/>
    <property type="match status" value="2"/>
</dbReference>
<comment type="similarity">
    <text evidence="1">Belongs to the type-I restriction system S methylase family.</text>
</comment>
<proteinExistence type="inferred from homology"/>